<evidence type="ECO:0000313" key="1">
    <source>
        <dbReference type="EMBL" id="MBB5366126.1"/>
    </source>
</evidence>
<dbReference type="AlphaFoldDB" id="A0A7W8JZK7"/>
<gene>
    <name evidence="1" type="ORF">HNQ08_005255</name>
</gene>
<protein>
    <submittedName>
        <fullName evidence="1">Uncharacterized protein</fullName>
    </submittedName>
</protein>
<proteinExistence type="predicted"/>
<dbReference type="RefSeq" id="WP_184138002.1">
    <property type="nucleotide sequence ID" value="NZ_JACHFL010000028.1"/>
</dbReference>
<name>A0A7W8JZK7_9DEIO</name>
<sequence length="208" mass="23549">MSTTFDVYPGSVEVPFTREVLALGASKLWAYLTSIGIDEHPQVHVKLLARGNHQKKGLILDAPFAWPEDQYMWFTVGDGQGGTDAYCECLEVDEGFDFSTHGLPFSQVQMDDLALFETARIGGRWWYFRRSAGQPALVNVLYGCLASALAALTHGVVYSSDSAWDYTRFPAQSAEFDRWFMRPEHALGADFREWAQRIQEALIRELQR</sequence>
<comment type="caution">
    <text evidence="1">The sequence shown here is derived from an EMBL/GenBank/DDBJ whole genome shotgun (WGS) entry which is preliminary data.</text>
</comment>
<dbReference type="Proteomes" id="UP000552709">
    <property type="component" value="Unassembled WGS sequence"/>
</dbReference>
<accession>A0A7W8JZK7</accession>
<organism evidence="1 2">
    <name type="scientific">Deinococcus humi</name>
    <dbReference type="NCBI Taxonomy" id="662880"/>
    <lineage>
        <taxon>Bacteria</taxon>
        <taxon>Thermotogati</taxon>
        <taxon>Deinococcota</taxon>
        <taxon>Deinococci</taxon>
        <taxon>Deinococcales</taxon>
        <taxon>Deinococcaceae</taxon>
        <taxon>Deinococcus</taxon>
    </lineage>
</organism>
<reference evidence="1 2" key="1">
    <citation type="submission" date="2020-08" db="EMBL/GenBank/DDBJ databases">
        <title>Genomic Encyclopedia of Type Strains, Phase IV (KMG-IV): sequencing the most valuable type-strain genomes for metagenomic binning, comparative biology and taxonomic classification.</title>
        <authorList>
            <person name="Goeker M."/>
        </authorList>
    </citation>
    <scope>NUCLEOTIDE SEQUENCE [LARGE SCALE GENOMIC DNA]</scope>
    <source>
        <strain evidence="1 2">DSM 27939</strain>
    </source>
</reference>
<dbReference type="EMBL" id="JACHFL010000028">
    <property type="protein sequence ID" value="MBB5366126.1"/>
    <property type="molecule type" value="Genomic_DNA"/>
</dbReference>
<evidence type="ECO:0000313" key="2">
    <source>
        <dbReference type="Proteomes" id="UP000552709"/>
    </source>
</evidence>
<keyword evidence="2" id="KW-1185">Reference proteome</keyword>